<name>A0A5N0V5T5_9PSEU</name>
<gene>
    <name evidence="1" type="ORF">FPZ12_016685</name>
</gene>
<dbReference type="OrthoDB" id="5418706at2"/>
<sequence length="137" mass="14832">MPLFASSEELYAIQGPFLENLTVHPVLGPKLATAGTSFSLLYSEPDAIFGMDCTQDPPVFSAGDDAAGREFKVRIQMRADDGHRFWLGKLKAPVALATRKLKVSGAMTELMGLLPILGPVYGNYREHLIGSGHESLV</sequence>
<dbReference type="Proteomes" id="UP000319769">
    <property type="component" value="Unassembled WGS sequence"/>
</dbReference>
<dbReference type="SUPFAM" id="SSF55718">
    <property type="entry name" value="SCP-like"/>
    <property type="match status" value="1"/>
</dbReference>
<keyword evidence="2" id="KW-1185">Reference proteome</keyword>
<evidence type="ECO:0008006" key="3">
    <source>
        <dbReference type="Google" id="ProtNLM"/>
    </source>
</evidence>
<protein>
    <recommendedName>
        <fullName evidence="3">SCP2 sterol-binding domain-containing protein</fullName>
    </recommendedName>
</protein>
<comment type="caution">
    <text evidence="1">The sequence shown here is derived from an EMBL/GenBank/DDBJ whole genome shotgun (WGS) entry which is preliminary data.</text>
</comment>
<dbReference type="EMBL" id="VMNW02000021">
    <property type="protein sequence ID" value="KAA9160473.1"/>
    <property type="molecule type" value="Genomic_DNA"/>
</dbReference>
<evidence type="ECO:0000313" key="1">
    <source>
        <dbReference type="EMBL" id="KAA9160473.1"/>
    </source>
</evidence>
<dbReference type="RefSeq" id="WP_144760397.1">
    <property type="nucleotide sequence ID" value="NZ_VMNW02000021.1"/>
</dbReference>
<reference evidence="1" key="1">
    <citation type="submission" date="2019-09" db="EMBL/GenBank/DDBJ databases">
        <authorList>
            <person name="Teo W.F.A."/>
            <person name="Duangmal K."/>
        </authorList>
    </citation>
    <scope>NUCLEOTIDE SEQUENCE [LARGE SCALE GENOMIC DNA]</scope>
    <source>
        <strain evidence="1">K81G1</strain>
    </source>
</reference>
<dbReference type="Gene3D" id="3.30.1050.10">
    <property type="entry name" value="SCP2 sterol-binding domain"/>
    <property type="match status" value="1"/>
</dbReference>
<organism evidence="1 2">
    <name type="scientific">Amycolatopsis acidicola</name>
    <dbReference type="NCBI Taxonomy" id="2596893"/>
    <lineage>
        <taxon>Bacteria</taxon>
        <taxon>Bacillati</taxon>
        <taxon>Actinomycetota</taxon>
        <taxon>Actinomycetes</taxon>
        <taxon>Pseudonocardiales</taxon>
        <taxon>Pseudonocardiaceae</taxon>
        <taxon>Amycolatopsis</taxon>
    </lineage>
</organism>
<accession>A0A5N0V5T5</accession>
<evidence type="ECO:0000313" key="2">
    <source>
        <dbReference type="Proteomes" id="UP000319769"/>
    </source>
</evidence>
<proteinExistence type="predicted"/>
<dbReference type="AlphaFoldDB" id="A0A5N0V5T5"/>
<dbReference type="InterPro" id="IPR036527">
    <property type="entry name" value="SCP2_sterol-bd_dom_sf"/>
</dbReference>